<organism evidence="2 3">
    <name type="scientific">Lacibacter luteus</name>
    <dbReference type="NCBI Taxonomy" id="2508719"/>
    <lineage>
        <taxon>Bacteria</taxon>
        <taxon>Pseudomonadati</taxon>
        <taxon>Bacteroidota</taxon>
        <taxon>Chitinophagia</taxon>
        <taxon>Chitinophagales</taxon>
        <taxon>Chitinophagaceae</taxon>
        <taxon>Lacibacter</taxon>
    </lineage>
</organism>
<feature type="domain" description="Secretion system C-terminal sorting" evidence="1">
    <location>
        <begin position="1187"/>
        <end position="1256"/>
    </location>
</feature>
<evidence type="ECO:0000313" key="2">
    <source>
        <dbReference type="EMBL" id="RXK59305.1"/>
    </source>
</evidence>
<reference evidence="2 3" key="1">
    <citation type="submission" date="2019-01" db="EMBL/GenBank/DDBJ databases">
        <title>Lacibacter sp. strain TTM-7.</title>
        <authorList>
            <person name="Chen W.-M."/>
        </authorList>
    </citation>
    <scope>NUCLEOTIDE SEQUENCE [LARGE SCALE GENOMIC DNA]</scope>
    <source>
        <strain evidence="2 3">TTM-7</strain>
    </source>
</reference>
<evidence type="ECO:0000259" key="1">
    <source>
        <dbReference type="Pfam" id="PF18962"/>
    </source>
</evidence>
<dbReference type="RefSeq" id="WP_129131609.1">
    <property type="nucleotide sequence ID" value="NZ_SDHW01000004.1"/>
</dbReference>
<sequence>MMKAFFGVLFFSVIVVSVRSQISIAAVSTTYSQNFDGMGSSATAALPSGFVVSSGSIFSAGTSATGAAAGTTGAGVLTSTSSGAVYNFANGITASATDRSLGFLTSSSFSSPRTIMLQIVNNTGSTLTSLNISFDYEKYRSGSRAFDWLFYHGSDGASWASETAGNQSYTADAANTTVYNPPTAASKSFSVSGLSILNGSVYYLRWTFTGSGGSTNGQAIGIDNFSVSATSTPITLSNSTDHFRSKQNGDWGVASTWESSGDGSSWINSTLIPTNLANTITIKNTHTVTIVNAVTADQLTIESGAVLNHSTGIAFSINDNSSGTDMIINGTYVINGEMPSGSGTYIVNSGGIIRADDNTGSNSDNIAFLSNLNCEFKTGSIFQWNTTDAFETIGIEYFRNNNGAEKPIFRISQSPSIGSNSQTNIYGLLEVTASLTWNGTGAKYFRDGITGTGNITQASSGTFYITGTDAELGGSGAISLNSGGLQIASAANVTLSSNKTINGNTYDFTVADGARLNCSTFVISGGADFILASGGTLGIGSADGITSSGVGNIQTSTRTYSSGANYIYNGSTNQLTGNFTTTPVANTVNTFTIANTGTTGNRTVTLTVNNTTATALYLNNGLFASGTNQTLRIASGGNIYGNGANNPNDASAGNIEFLGNGTTQGYSTGNPFLYSVILNSGGVDFNGVTTHSATIMNRLQLNTGAYVSDAPYYQTGSSLVYNTGGTYGRNVEWGSLSNQGYPYNVTVQGGTVLNLNTNAISPSRLEIAGTLTIGNANGSGQVYLNNGMQVPLSVLGNLVIGSTDAASNGSVLQLSTVIGGDLWLNGDFTRYSNGSYNDNSRAVFFKGSVSSSINTPNTTITAGVPTQNFSYLLMEKDAASNILTLNCPVGITGQITLTTGVITTSTTNLLVIESSAVSTTGSVSSFVNGPVRKKGGTAFTFPTGVIVGSEYHHRTIGITATGDASSSYTAMFYRADSYLRGAISNAAKTAGLQRVSRCEYWSLTKESGTNAGVELTWTTQSPCNVGYVTQPSTIVAVQFNGTQWGDTFGGTGIGTAASGSVTWTGGPSIFNYFTLGSTDFNENPLPFDLSTFKATARKTDVVLDWSTSTNNEQVEFVVEKSRNNFAFDVFRKISAKSGTALYAYTEVDEQPFSGWNYYRLRTIDNQGRQQLSAVSKVWVGSGQQIRISPNPASEKIVINFSEPSSISEIDIVNISGQVLKHISTVQFSNEINISHLQAGMYYVRIMGKNGLTTSSFIKQ</sequence>
<keyword evidence="3" id="KW-1185">Reference proteome</keyword>
<dbReference type="AlphaFoldDB" id="A0A4Q1CGM8"/>
<evidence type="ECO:0000313" key="3">
    <source>
        <dbReference type="Proteomes" id="UP000290204"/>
    </source>
</evidence>
<protein>
    <submittedName>
        <fullName evidence="2">T9SS type A sorting domain-containing protein</fullName>
    </submittedName>
</protein>
<name>A0A4Q1CGM8_9BACT</name>
<gene>
    <name evidence="2" type="ORF">ESA94_14290</name>
</gene>
<dbReference type="OrthoDB" id="1652165at2"/>
<dbReference type="InterPro" id="IPR026444">
    <property type="entry name" value="Secre_tail"/>
</dbReference>
<dbReference type="NCBIfam" id="TIGR04183">
    <property type="entry name" value="Por_Secre_tail"/>
    <property type="match status" value="1"/>
</dbReference>
<dbReference type="Proteomes" id="UP000290204">
    <property type="component" value="Unassembled WGS sequence"/>
</dbReference>
<comment type="caution">
    <text evidence="2">The sequence shown here is derived from an EMBL/GenBank/DDBJ whole genome shotgun (WGS) entry which is preliminary data.</text>
</comment>
<proteinExistence type="predicted"/>
<accession>A0A4Q1CGM8</accession>
<dbReference type="EMBL" id="SDHW01000004">
    <property type="protein sequence ID" value="RXK59305.1"/>
    <property type="molecule type" value="Genomic_DNA"/>
</dbReference>
<dbReference type="Pfam" id="PF18962">
    <property type="entry name" value="Por_Secre_tail"/>
    <property type="match status" value="1"/>
</dbReference>